<dbReference type="OrthoDB" id="2129688at2759"/>
<proteinExistence type="predicted"/>
<protein>
    <recommendedName>
        <fullName evidence="3">BTB domain-containing protein</fullName>
    </recommendedName>
</protein>
<dbReference type="PANTHER" id="PTHR38119">
    <property type="entry name" value="BTB DOMAIN-CONTAINING PROTEIN-RELATED"/>
    <property type="match status" value="1"/>
</dbReference>
<dbReference type="AlphaFoldDB" id="A0A5N6TK22"/>
<keyword evidence="2" id="KW-1185">Reference proteome</keyword>
<reference evidence="1 2" key="1">
    <citation type="submission" date="2019-04" db="EMBL/GenBank/DDBJ databases">
        <title>Friends and foes A comparative genomics study of 23 Aspergillus species from section Flavi.</title>
        <authorList>
            <consortium name="DOE Joint Genome Institute"/>
            <person name="Kjaerbolling I."/>
            <person name="Vesth T."/>
            <person name="Frisvad J.C."/>
            <person name="Nybo J.L."/>
            <person name="Theobald S."/>
            <person name="Kildgaard S."/>
            <person name="Isbrandt T."/>
            <person name="Kuo A."/>
            <person name="Sato A."/>
            <person name="Lyhne E.K."/>
            <person name="Kogle M.E."/>
            <person name="Wiebenga A."/>
            <person name="Kun R.S."/>
            <person name="Lubbers R.J."/>
            <person name="Makela M.R."/>
            <person name="Barry K."/>
            <person name="Chovatia M."/>
            <person name="Clum A."/>
            <person name="Daum C."/>
            <person name="Haridas S."/>
            <person name="He G."/>
            <person name="LaButti K."/>
            <person name="Lipzen A."/>
            <person name="Mondo S."/>
            <person name="Riley R."/>
            <person name="Salamov A."/>
            <person name="Simmons B.A."/>
            <person name="Magnuson J.K."/>
            <person name="Henrissat B."/>
            <person name="Mortensen U.H."/>
            <person name="Larsen T.O."/>
            <person name="Devries R.P."/>
            <person name="Grigoriev I.V."/>
            <person name="Machida M."/>
            <person name="Baker S.E."/>
            <person name="Andersen M.R."/>
        </authorList>
    </citation>
    <scope>NUCLEOTIDE SEQUENCE [LARGE SCALE GENOMIC DNA]</scope>
    <source>
        <strain evidence="1 2">IBT 18842</strain>
    </source>
</reference>
<dbReference type="Proteomes" id="UP000325780">
    <property type="component" value="Unassembled WGS sequence"/>
</dbReference>
<evidence type="ECO:0008006" key="3">
    <source>
        <dbReference type="Google" id="ProtNLM"/>
    </source>
</evidence>
<accession>A0A5N6TK22</accession>
<name>A0A5N6TK22_ASPAV</name>
<dbReference type="PANTHER" id="PTHR38119:SF2">
    <property type="entry name" value="TRANSCRIPTION FACTOR DOMAIN-CONTAINING PROTEIN"/>
    <property type="match status" value="1"/>
</dbReference>
<evidence type="ECO:0000313" key="1">
    <source>
        <dbReference type="EMBL" id="KAE8146459.1"/>
    </source>
</evidence>
<organism evidence="1 2">
    <name type="scientific">Aspergillus avenaceus</name>
    <dbReference type="NCBI Taxonomy" id="36643"/>
    <lineage>
        <taxon>Eukaryota</taxon>
        <taxon>Fungi</taxon>
        <taxon>Dikarya</taxon>
        <taxon>Ascomycota</taxon>
        <taxon>Pezizomycotina</taxon>
        <taxon>Eurotiomycetes</taxon>
        <taxon>Eurotiomycetidae</taxon>
        <taxon>Eurotiales</taxon>
        <taxon>Aspergillaceae</taxon>
        <taxon>Aspergillus</taxon>
        <taxon>Aspergillus subgen. Circumdati</taxon>
    </lineage>
</organism>
<sequence length="419" mass="47894">MVSGFPFFEDGDVSIRIHQDVYQLHSSVLKAQSRHIRDLLESLGPHGIGHFGYLQLELVETKSHGYGVLEIRDTDDSYDQGLIYYGQKRPIVSWSADTRRHWSNIFKIFYKLSPQLHDGDIKNVLGHCWDLVSLADSIRSTRVVFPAIESALHELGQKFYALVIEDATNWIKLGTYMRSAFIFKEAAIHVIGNWNALGNVLDYLPTAVHELCETKQANLLRLKFDMENRILSYFPGERVHCGSVGPGHRHYAKNVILWQAITSYMHWIKVQMAKNRCRFSPDGGAWFYRAINAGNITYSDTEEKAASSAIQRDPDKIYMLNSYLVMVQESVKGFVADLLVNESRYDPAVMGQLPYLTCCKVEDDELPWMVWPDGDWYIDSEEEDLRSNCDSDDDDSIQYSGDDDDDAFNGVSLLSTRFL</sequence>
<evidence type="ECO:0000313" key="2">
    <source>
        <dbReference type="Proteomes" id="UP000325780"/>
    </source>
</evidence>
<dbReference type="EMBL" id="ML742260">
    <property type="protein sequence ID" value="KAE8146459.1"/>
    <property type="molecule type" value="Genomic_DNA"/>
</dbReference>
<gene>
    <name evidence="1" type="ORF">BDV25DRAFT_143664</name>
</gene>